<dbReference type="VEuPathDB" id="FungiDB:TREMEDRAFT_65561"/>
<feature type="region of interest" description="Disordered" evidence="1">
    <location>
        <begin position="42"/>
        <end position="62"/>
    </location>
</feature>
<proteinExistence type="predicted"/>
<feature type="compositionally biased region" description="Polar residues" evidence="1">
    <location>
        <begin position="46"/>
        <end position="62"/>
    </location>
</feature>
<reference evidence="2 3" key="1">
    <citation type="submission" date="2016-06" db="EMBL/GenBank/DDBJ databases">
        <title>Evolution of pathogenesis and genome organization in the Tremellales.</title>
        <authorList>
            <person name="Cuomo C."/>
            <person name="Litvintseva A."/>
            <person name="Heitman J."/>
            <person name="Chen Y."/>
            <person name="Sun S."/>
            <person name="Springer D."/>
            <person name="Dromer F."/>
            <person name="Young S."/>
            <person name="Zeng Q."/>
            <person name="Chapman S."/>
            <person name="Gujja S."/>
            <person name="Saif S."/>
            <person name="Birren B."/>
        </authorList>
    </citation>
    <scope>NUCLEOTIDE SEQUENCE [LARGE SCALE GENOMIC DNA]</scope>
    <source>
        <strain evidence="2 3">ATCC 28783</strain>
    </source>
</reference>
<organism evidence="2 3">
    <name type="scientific">Tremella mesenterica</name>
    <name type="common">Jelly fungus</name>
    <dbReference type="NCBI Taxonomy" id="5217"/>
    <lineage>
        <taxon>Eukaryota</taxon>
        <taxon>Fungi</taxon>
        <taxon>Dikarya</taxon>
        <taxon>Basidiomycota</taxon>
        <taxon>Agaricomycotina</taxon>
        <taxon>Tremellomycetes</taxon>
        <taxon>Tremellales</taxon>
        <taxon>Tremellaceae</taxon>
        <taxon>Tremella</taxon>
    </lineage>
</organism>
<protein>
    <submittedName>
        <fullName evidence="2">Uncharacterized protein</fullName>
    </submittedName>
</protein>
<name>A0A4Q1BH31_TREME</name>
<comment type="caution">
    <text evidence="2">The sequence shown here is derived from an EMBL/GenBank/DDBJ whole genome shotgun (WGS) entry which is preliminary data.</text>
</comment>
<accession>A0A4Q1BH31</accession>
<dbReference type="EMBL" id="SDIL01000084">
    <property type="protein sequence ID" value="RXK36892.1"/>
    <property type="molecule type" value="Genomic_DNA"/>
</dbReference>
<sequence>MSLASYFTRTLAMLSSLRFGTNFSVLPGYCSHWFDSPRKIEGDGSVQASSSNKAETGKYSGQDNIAESQISSHSGSAFITDKSQGMEVSHGSDVTDGKTLSHSLGLHQGSTVRSVKSILKGHQLGNNSRSHGDLHLGLSVVATAVEPTWEGKTKLAMGNKHVRFGNTDIIVIKLSEDREDCYDDSEEATVEKR</sequence>
<evidence type="ECO:0000313" key="3">
    <source>
        <dbReference type="Proteomes" id="UP000289152"/>
    </source>
</evidence>
<dbReference type="Proteomes" id="UP000289152">
    <property type="component" value="Unassembled WGS sequence"/>
</dbReference>
<evidence type="ECO:0000256" key="1">
    <source>
        <dbReference type="SAM" id="MobiDB-lite"/>
    </source>
</evidence>
<evidence type="ECO:0000313" key="2">
    <source>
        <dbReference type="EMBL" id="RXK36892.1"/>
    </source>
</evidence>
<gene>
    <name evidence="2" type="ORF">M231_05866</name>
</gene>
<keyword evidence="3" id="KW-1185">Reference proteome</keyword>
<dbReference type="InParanoid" id="A0A4Q1BH31"/>
<dbReference type="AlphaFoldDB" id="A0A4Q1BH31"/>